<evidence type="ECO:0000313" key="3">
    <source>
        <dbReference type="Proteomes" id="UP000284706"/>
    </source>
</evidence>
<dbReference type="EMBL" id="NHYE01000489">
    <property type="protein sequence ID" value="PPR05320.1"/>
    <property type="molecule type" value="Genomic_DNA"/>
</dbReference>
<reference evidence="2 3" key="1">
    <citation type="journal article" date="2018" name="Evol. Lett.">
        <title>Horizontal gene cluster transfer increased hallucinogenic mushroom diversity.</title>
        <authorList>
            <person name="Reynolds H.T."/>
            <person name="Vijayakumar V."/>
            <person name="Gluck-Thaler E."/>
            <person name="Korotkin H.B."/>
            <person name="Matheny P.B."/>
            <person name="Slot J.C."/>
        </authorList>
    </citation>
    <scope>NUCLEOTIDE SEQUENCE [LARGE SCALE GENOMIC DNA]</scope>
    <source>
        <strain evidence="2 3">SRW20</strain>
    </source>
</reference>
<proteinExistence type="predicted"/>
<comment type="caution">
    <text evidence="2">The sequence shown here is derived from an EMBL/GenBank/DDBJ whole genome shotgun (WGS) entry which is preliminary data.</text>
</comment>
<feature type="transmembrane region" description="Helical" evidence="1">
    <location>
        <begin position="264"/>
        <end position="289"/>
    </location>
</feature>
<feature type="transmembrane region" description="Helical" evidence="1">
    <location>
        <begin position="317"/>
        <end position="339"/>
    </location>
</feature>
<accession>A0A409YQP4</accession>
<feature type="non-terminal residue" evidence="2">
    <location>
        <position position="1"/>
    </location>
</feature>
<feature type="transmembrane region" description="Helical" evidence="1">
    <location>
        <begin position="345"/>
        <end position="370"/>
    </location>
</feature>
<dbReference type="OrthoDB" id="3349377at2759"/>
<dbReference type="AlphaFoldDB" id="A0A409YQP4"/>
<feature type="transmembrane region" description="Helical" evidence="1">
    <location>
        <begin position="480"/>
        <end position="500"/>
    </location>
</feature>
<evidence type="ECO:0000256" key="1">
    <source>
        <dbReference type="SAM" id="Phobius"/>
    </source>
</evidence>
<keyword evidence="1" id="KW-1133">Transmembrane helix</keyword>
<gene>
    <name evidence="2" type="ORF">CVT26_011579</name>
</gene>
<feature type="transmembrane region" description="Helical" evidence="1">
    <location>
        <begin position="222"/>
        <end position="244"/>
    </location>
</feature>
<protein>
    <submittedName>
        <fullName evidence="2">Uncharacterized protein</fullName>
    </submittedName>
</protein>
<name>A0A409YQP4_9AGAR</name>
<dbReference type="Proteomes" id="UP000284706">
    <property type="component" value="Unassembled WGS sequence"/>
</dbReference>
<keyword evidence="1" id="KW-0812">Transmembrane</keyword>
<evidence type="ECO:0000313" key="2">
    <source>
        <dbReference type="EMBL" id="PPR05320.1"/>
    </source>
</evidence>
<feature type="transmembrane region" description="Helical" evidence="1">
    <location>
        <begin position="454"/>
        <end position="474"/>
    </location>
</feature>
<keyword evidence="3" id="KW-1185">Reference proteome</keyword>
<organism evidence="2 3">
    <name type="scientific">Gymnopilus dilepis</name>
    <dbReference type="NCBI Taxonomy" id="231916"/>
    <lineage>
        <taxon>Eukaryota</taxon>
        <taxon>Fungi</taxon>
        <taxon>Dikarya</taxon>
        <taxon>Basidiomycota</taxon>
        <taxon>Agaricomycotina</taxon>
        <taxon>Agaricomycetes</taxon>
        <taxon>Agaricomycetidae</taxon>
        <taxon>Agaricales</taxon>
        <taxon>Agaricineae</taxon>
        <taxon>Hymenogastraceae</taxon>
        <taxon>Gymnopilus</taxon>
    </lineage>
</organism>
<feature type="transmembrane region" description="Helical" evidence="1">
    <location>
        <begin position="410"/>
        <end position="433"/>
    </location>
</feature>
<sequence length="569" mass="63816">GLQGTHTLTGVAAVGRRAAFRGARNRYFVDQSGFVDCGGYRPPRILFDRAGPELKKGLRVAAHVYDMLMIHKGAFPLAFPSFALDDLSSPHQQSFVKSSEAFTSTPHYTFCDFFIAQMSGLTSALHELIDGLSDIQITRYSHRTPAQQNLWRSLTHDLHLNLQWPQQPSLSLNIVRPIAHGFVKKHLHYSLPLVVITFSDEVDLVWVKNFAMSGSAWSLGKILFLLVSFISQLLVAALICWPHTSESVLYIGRRSQLLKQTMSVSVLFRITYGFGASDFLTFFICAYILGQFHRFDLTVYGDLTSFLSGVHLFRWQAWTGLVGCMLAEGILQIRIYALYSLNKWILVLLIACFVGSTATSAWIAATFLQAQSFRAKIAVSHYGTFLALAVTIPGGKFCVPFGISPHFYTYWIPMLAFETLLCVLAVFRGFQAFRSNGSLFQRGRQLVGILVRDSLMYFFVICVTYLTCLLFWTMAPTTLLEVPVGFTVAMSCVVASRVVLNVRQVSRDVDSNLPTSQIPTSRAGYGTSFCSPGNLTDFEMDQLRSMRAERHWSEIVPEYYEDSPPFVVL</sequence>
<dbReference type="InParanoid" id="A0A409YQP4"/>
<keyword evidence="1" id="KW-0472">Membrane</keyword>